<sequence length="377" mass="40994">MRSSGTPREALVTAGAGVGLWLVQRVAVVVVWLIQGGSLPGDLMKWDAQWYARIAAGGYHWPVPQPGHTDPWLSDLAFFPGFPALTRAVALTGLDVTWATLLTAWIGSACAAGVIALVGREVGGARTGVLLVLLWGAAPRSLVQILGYSEGWFIALVGLGLLMGLRRQWIRAGLAICVAGVFRPAVVPMGVLLGLAWVAAWPVFRRGVDSSERRRRFLGAALTPWGFLAHAGVVAMRTGRWDGYLLVQTAWGSSLGWSNELFHQVREYWPIAPYNWTYFGLVAASVILYAVLLVAMIATRESPLLWGQVALVLLLTVFSVGYFQSKARFLLPAFPAFLPVARLLEKVPRWLCVATMVVITGLSTWWSVYVLGGPYSP</sequence>
<evidence type="ECO:0000256" key="8">
    <source>
        <dbReference type="ARBA" id="ARBA00022989"/>
    </source>
</evidence>
<keyword evidence="8 10" id="KW-1133">Transmembrane helix</keyword>
<feature type="transmembrane region" description="Helical" evidence="10">
    <location>
        <begin position="329"/>
        <end position="344"/>
    </location>
</feature>
<keyword evidence="3" id="KW-0337">GPI-anchor biosynthesis</keyword>
<keyword evidence="12" id="KW-1185">Reference proteome</keyword>
<name>A0ABM6FMW8_9ACTN</name>
<organism evidence="11 12">
    <name type="scientific">Acidipropionibacterium acidipropionici</name>
    <dbReference type="NCBI Taxonomy" id="1748"/>
    <lineage>
        <taxon>Bacteria</taxon>
        <taxon>Bacillati</taxon>
        <taxon>Actinomycetota</taxon>
        <taxon>Actinomycetes</taxon>
        <taxon>Propionibacteriales</taxon>
        <taxon>Propionibacteriaceae</taxon>
        <taxon>Acidipropionibacterium</taxon>
    </lineage>
</organism>
<evidence type="ECO:0000256" key="9">
    <source>
        <dbReference type="ARBA" id="ARBA00023136"/>
    </source>
</evidence>
<comment type="pathway">
    <text evidence="2">Glycolipid biosynthesis; glycosylphosphatidylinositol-anchor biosynthesis.</text>
</comment>
<feature type="transmembrane region" description="Helical" evidence="10">
    <location>
        <begin position="185"/>
        <end position="204"/>
    </location>
</feature>
<accession>A0ABM6FMW8</accession>
<protein>
    <recommendedName>
        <fullName evidence="13">Integral membrane protein</fullName>
    </recommendedName>
</protein>
<comment type="subcellular location">
    <subcellularLocation>
        <location evidence="1">Endoplasmic reticulum membrane</location>
        <topology evidence="1">Multi-pass membrane protein</topology>
    </subcellularLocation>
</comment>
<dbReference type="RefSeq" id="WP_071001136.1">
    <property type="nucleotide sequence ID" value="NZ_CP014352.1"/>
</dbReference>
<evidence type="ECO:0000256" key="2">
    <source>
        <dbReference type="ARBA" id="ARBA00004687"/>
    </source>
</evidence>
<evidence type="ECO:0000256" key="5">
    <source>
        <dbReference type="ARBA" id="ARBA00022679"/>
    </source>
</evidence>
<feature type="transmembrane region" description="Helical" evidence="10">
    <location>
        <begin position="12"/>
        <end position="34"/>
    </location>
</feature>
<feature type="transmembrane region" description="Helical" evidence="10">
    <location>
        <begin position="276"/>
        <end position="297"/>
    </location>
</feature>
<evidence type="ECO:0000256" key="4">
    <source>
        <dbReference type="ARBA" id="ARBA00022676"/>
    </source>
</evidence>
<feature type="transmembrane region" description="Helical" evidence="10">
    <location>
        <begin position="145"/>
        <end position="165"/>
    </location>
</feature>
<keyword evidence="6 10" id="KW-0812">Transmembrane</keyword>
<dbReference type="PANTHER" id="PTHR12468:SF2">
    <property type="entry name" value="GPI MANNOSYLTRANSFERASE 2"/>
    <property type="match status" value="1"/>
</dbReference>
<evidence type="ECO:0008006" key="13">
    <source>
        <dbReference type="Google" id="ProtNLM"/>
    </source>
</evidence>
<keyword evidence="5" id="KW-0808">Transferase</keyword>
<evidence type="ECO:0000256" key="1">
    <source>
        <dbReference type="ARBA" id="ARBA00004477"/>
    </source>
</evidence>
<feature type="transmembrane region" description="Helical" evidence="10">
    <location>
        <begin position="304"/>
        <end position="323"/>
    </location>
</feature>
<feature type="transmembrane region" description="Helical" evidence="10">
    <location>
        <begin position="96"/>
        <end position="118"/>
    </location>
</feature>
<dbReference type="Proteomes" id="UP000178666">
    <property type="component" value="Chromosome"/>
</dbReference>
<evidence type="ECO:0000256" key="7">
    <source>
        <dbReference type="ARBA" id="ARBA00022824"/>
    </source>
</evidence>
<evidence type="ECO:0000256" key="6">
    <source>
        <dbReference type="ARBA" id="ARBA00022692"/>
    </source>
</evidence>
<feature type="transmembrane region" description="Helical" evidence="10">
    <location>
        <begin position="351"/>
        <end position="371"/>
    </location>
</feature>
<evidence type="ECO:0000256" key="10">
    <source>
        <dbReference type="SAM" id="Phobius"/>
    </source>
</evidence>
<proteinExistence type="predicted"/>
<feature type="transmembrane region" description="Helical" evidence="10">
    <location>
        <begin position="216"/>
        <end position="236"/>
    </location>
</feature>
<reference evidence="11 12" key="1">
    <citation type="journal article" date="2016" name="Plant Dis.">
        <title>Improved production of propionic acid using genome shuffling.</title>
        <authorList>
            <person name="Luna-Flores C.H."/>
            <person name="Palfreyman R.W."/>
            <person name="Kromer J.O."/>
            <person name="Nielsen L.K."/>
            <person name="Marcellin E."/>
        </authorList>
    </citation>
    <scope>NUCLEOTIDE SEQUENCE [LARGE SCALE GENOMIC DNA]</scope>
    <source>
        <strain evidence="11 12">F3E8</strain>
    </source>
</reference>
<evidence type="ECO:0000256" key="3">
    <source>
        <dbReference type="ARBA" id="ARBA00022502"/>
    </source>
</evidence>
<dbReference type="InterPro" id="IPR007315">
    <property type="entry name" value="PIG-V/Gpi18"/>
</dbReference>
<gene>
    <name evidence="11" type="ORF">A8L58_13590</name>
</gene>
<dbReference type="PANTHER" id="PTHR12468">
    <property type="entry name" value="GPI MANNOSYLTRANSFERASE 2"/>
    <property type="match status" value="1"/>
</dbReference>
<evidence type="ECO:0000313" key="12">
    <source>
        <dbReference type="Proteomes" id="UP000178666"/>
    </source>
</evidence>
<keyword evidence="9 10" id="KW-0472">Membrane</keyword>
<keyword evidence="4" id="KW-0328">Glycosyltransferase</keyword>
<keyword evidence="7" id="KW-0256">Endoplasmic reticulum</keyword>
<evidence type="ECO:0000313" key="11">
    <source>
        <dbReference type="EMBL" id="AOZ47536.1"/>
    </source>
</evidence>
<dbReference type="EMBL" id="CP015970">
    <property type="protein sequence ID" value="AOZ47536.1"/>
    <property type="molecule type" value="Genomic_DNA"/>
</dbReference>